<dbReference type="KEGG" id="tsu:Tresu_0888"/>
<dbReference type="EMBL" id="CP002631">
    <property type="protein sequence ID" value="AEB13812.1"/>
    <property type="molecule type" value="Genomic_DNA"/>
</dbReference>
<accession>F2NRJ4</accession>
<dbReference type="GeneID" id="302998056"/>
<sequence length="131" mass="14373">MLSFYSAGNIKNAEKDSILCSLVDAVDSNCVMDRQLVISDLQKHDEAAGEETKFGNVSVHVAMSVGVKSFCIAAGILKDRAELIILWNEMSEHNLDLMSKVAQILEYADKKGMDAIQALDFLKNSICICSK</sequence>
<gene>
    <name evidence="1" type="ordered locus">Tresu_0888</name>
</gene>
<evidence type="ECO:0000313" key="2">
    <source>
        <dbReference type="Proteomes" id="UP000006852"/>
    </source>
</evidence>
<dbReference type="RefSeq" id="WP_013701105.1">
    <property type="nucleotide sequence ID" value="NC_015385.1"/>
</dbReference>
<keyword evidence="2" id="KW-1185">Reference proteome</keyword>
<proteinExistence type="predicted"/>
<dbReference type="AlphaFoldDB" id="F2NRJ4"/>
<protein>
    <submittedName>
        <fullName evidence="1">Uncharacterized protein</fullName>
    </submittedName>
</protein>
<dbReference type="Proteomes" id="UP000006852">
    <property type="component" value="Chromosome"/>
</dbReference>
<dbReference type="HOGENOM" id="CLU_1926653_0_0_12"/>
<dbReference type="STRING" id="869209.Tresu_0888"/>
<reference evidence="1 2" key="1">
    <citation type="journal article" date="2011" name="Stand. Genomic Sci.">
        <title>Complete genome sequence of Treponema succinifaciens type strain (6091).</title>
        <authorList>
            <person name="Han C."/>
            <person name="Gronow S."/>
            <person name="Teshima H."/>
            <person name="Lapidus A."/>
            <person name="Nolan M."/>
            <person name="Lucas S."/>
            <person name="Hammon N."/>
            <person name="Deshpande S."/>
            <person name="Cheng J.F."/>
            <person name="Zeytun A."/>
            <person name="Tapia R."/>
            <person name="Goodwin L."/>
            <person name="Pitluck S."/>
            <person name="Liolios K."/>
            <person name="Pagani I."/>
            <person name="Ivanova N."/>
            <person name="Mavromatis K."/>
            <person name="Mikhailova N."/>
            <person name="Huntemann M."/>
            <person name="Pati A."/>
            <person name="Chen A."/>
            <person name="Palaniappan K."/>
            <person name="Land M."/>
            <person name="Hauser L."/>
            <person name="Brambilla E.M."/>
            <person name="Rohde M."/>
            <person name="Goker M."/>
            <person name="Woyke T."/>
            <person name="Bristow J."/>
            <person name="Eisen J.A."/>
            <person name="Markowitz V."/>
            <person name="Hugenholtz P."/>
            <person name="Kyrpides N.C."/>
            <person name="Klenk H.P."/>
            <person name="Detter J.C."/>
        </authorList>
    </citation>
    <scope>NUCLEOTIDE SEQUENCE [LARGE SCALE GENOMIC DNA]</scope>
    <source>
        <strain evidence="2">ATCC 33096 / DSM 2489 / 6091</strain>
    </source>
</reference>
<name>F2NRJ4_TRES6</name>
<reference evidence="2" key="2">
    <citation type="submission" date="2011-04" db="EMBL/GenBank/DDBJ databases">
        <title>The complete genome of chromosome of Treponema succinifaciens DSM 2489.</title>
        <authorList>
            <person name="Lucas S."/>
            <person name="Copeland A."/>
            <person name="Lapidus A."/>
            <person name="Bruce D."/>
            <person name="Goodwin L."/>
            <person name="Pitluck S."/>
            <person name="Peters L."/>
            <person name="Kyrpides N."/>
            <person name="Mavromatis K."/>
            <person name="Ivanova N."/>
            <person name="Ovchinnikova G."/>
            <person name="Teshima H."/>
            <person name="Detter J.C."/>
            <person name="Tapia R."/>
            <person name="Han C."/>
            <person name="Land M."/>
            <person name="Hauser L."/>
            <person name="Markowitz V."/>
            <person name="Cheng J.-F."/>
            <person name="Hugenholtz P."/>
            <person name="Woyke T."/>
            <person name="Wu D."/>
            <person name="Gronow S."/>
            <person name="Wellnitz S."/>
            <person name="Brambilla E."/>
            <person name="Klenk H.-P."/>
            <person name="Eisen J.A."/>
        </authorList>
    </citation>
    <scope>NUCLEOTIDE SEQUENCE [LARGE SCALE GENOMIC DNA]</scope>
    <source>
        <strain evidence="2">ATCC 33096 / DSM 2489 / 6091</strain>
    </source>
</reference>
<organism evidence="1 2">
    <name type="scientific">Treponema succinifaciens (strain ATCC 33096 / DSM 2489 / 6091)</name>
    <dbReference type="NCBI Taxonomy" id="869209"/>
    <lineage>
        <taxon>Bacteria</taxon>
        <taxon>Pseudomonadati</taxon>
        <taxon>Spirochaetota</taxon>
        <taxon>Spirochaetia</taxon>
        <taxon>Spirochaetales</taxon>
        <taxon>Treponemataceae</taxon>
        <taxon>Treponema</taxon>
    </lineage>
</organism>
<evidence type="ECO:0000313" key="1">
    <source>
        <dbReference type="EMBL" id="AEB13812.1"/>
    </source>
</evidence>